<evidence type="ECO:0000256" key="2">
    <source>
        <dbReference type="ARBA" id="ARBA00005745"/>
    </source>
</evidence>
<evidence type="ECO:0000256" key="1">
    <source>
        <dbReference type="ARBA" id="ARBA00004651"/>
    </source>
</evidence>
<dbReference type="EMBL" id="MPKA01000067">
    <property type="protein sequence ID" value="OLU46250.1"/>
    <property type="molecule type" value="Genomic_DNA"/>
</dbReference>
<organism evidence="9 10">
    <name type="scientific">Dubosiella newyorkensis</name>
    <dbReference type="NCBI Taxonomy" id="1862672"/>
    <lineage>
        <taxon>Bacteria</taxon>
        <taxon>Bacillati</taxon>
        <taxon>Bacillota</taxon>
        <taxon>Erysipelotrichia</taxon>
        <taxon>Erysipelotrichales</taxon>
        <taxon>Erysipelotrichaceae</taxon>
        <taxon>Dubosiella</taxon>
    </lineage>
</organism>
<feature type="transmembrane region" description="Helical" evidence="7">
    <location>
        <begin position="321"/>
        <end position="345"/>
    </location>
</feature>
<comment type="similarity">
    <text evidence="2">Belongs to the GSP F family.</text>
</comment>
<gene>
    <name evidence="9" type="ORF">BO225_07150</name>
</gene>
<evidence type="ECO:0000259" key="8">
    <source>
        <dbReference type="Pfam" id="PF00482"/>
    </source>
</evidence>
<keyword evidence="3" id="KW-1003">Cell membrane</keyword>
<evidence type="ECO:0000256" key="7">
    <source>
        <dbReference type="SAM" id="Phobius"/>
    </source>
</evidence>
<dbReference type="PANTHER" id="PTHR30012">
    <property type="entry name" value="GENERAL SECRETION PATHWAY PROTEIN"/>
    <property type="match status" value="1"/>
</dbReference>
<dbReference type="PANTHER" id="PTHR30012:SF0">
    <property type="entry name" value="TYPE II SECRETION SYSTEM PROTEIN F-RELATED"/>
    <property type="match status" value="1"/>
</dbReference>
<dbReference type="InterPro" id="IPR003004">
    <property type="entry name" value="GspF/PilC"/>
</dbReference>
<evidence type="ECO:0000313" key="10">
    <source>
        <dbReference type="Proteomes" id="UP000186705"/>
    </source>
</evidence>
<feature type="domain" description="Type II secretion system protein GspF" evidence="8">
    <location>
        <begin position="217"/>
        <end position="339"/>
    </location>
</feature>
<dbReference type="OrthoDB" id="1733538at2"/>
<keyword evidence="6 7" id="KW-0472">Membrane</keyword>
<feature type="transmembrane region" description="Helical" evidence="7">
    <location>
        <begin position="162"/>
        <end position="186"/>
    </location>
</feature>
<keyword evidence="10" id="KW-1185">Reference proteome</keyword>
<protein>
    <recommendedName>
        <fullName evidence="8">Type II secretion system protein GspF domain-containing protein</fullName>
    </recommendedName>
</protein>
<dbReference type="Gene3D" id="1.20.81.30">
    <property type="entry name" value="Type II secretion system (T2SS), domain F"/>
    <property type="match status" value="2"/>
</dbReference>
<dbReference type="AlphaFoldDB" id="A0A1U7NM95"/>
<dbReference type="STRING" id="1862672.BO225_07150"/>
<feature type="domain" description="Type II secretion system protein GspF" evidence="8">
    <location>
        <begin position="18"/>
        <end position="139"/>
    </location>
</feature>
<feature type="transmembrane region" description="Helical" evidence="7">
    <location>
        <begin position="116"/>
        <end position="142"/>
    </location>
</feature>
<dbReference type="GeneID" id="78275718"/>
<comment type="subcellular location">
    <subcellularLocation>
        <location evidence="1">Cell membrane</location>
        <topology evidence="1">Multi-pass membrane protein</topology>
    </subcellularLocation>
</comment>
<evidence type="ECO:0000313" key="9">
    <source>
        <dbReference type="EMBL" id="OLU46250.1"/>
    </source>
</evidence>
<evidence type="ECO:0000256" key="5">
    <source>
        <dbReference type="ARBA" id="ARBA00022989"/>
    </source>
</evidence>
<dbReference type="InterPro" id="IPR042094">
    <property type="entry name" value="T2SS_GspF_sf"/>
</dbReference>
<evidence type="ECO:0000256" key="3">
    <source>
        <dbReference type="ARBA" id="ARBA00022475"/>
    </source>
</evidence>
<dbReference type="InterPro" id="IPR018076">
    <property type="entry name" value="T2SS_GspF_dom"/>
</dbReference>
<evidence type="ECO:0000256" key="4">
    <source>
        <dbReference type="ARBA" id="ARBA00022692"/>
    </source>
</evidence>
<dbReference type="RefSeq" id="WP_076341587.1">
    <property type="nucleotide sequence ID" value="NZ_CAMNTW010000007.1"/>
</dbReference>
<dbReference type="Proteomes" id="UP000186705">
    <property type="component" value="Unassembled WGS sequence"/>
</dbReference>
<sequence length="348" mass="39044">MPTKSKYTMSAEQLAILCSQCSMILRSGILFYDGIDILASSYRQSEYGALLETINTYIKQGKTMYEAFKETNAFPAYFLQMIKIAELTGNLESVLHLLSEYYKKEARLKETLRSALTYPLILLFMMAIVIGVMVIQVIPVFIRVYENLGISQEETPILNIGIGIGYAILVLTALIGIAAILLYILYKRHQGKEILLKAARFIPPLHHIFEAQAAQRFSQVVSMALRSGYSLEETIELLPRFMPTASSQKQAKTCYETFLKTNDFDQAIEASHLFAPLQEKMIEVGNETGQVDQVFMELSDLYEKRVDEGIEHIVSIVEPTIVALLTLIVGGILLSTMLPLISLMLSMG</sequence>
<proteinExistence type="inferred from homology"/>
<dbReference type="Pfam" id="PF00482">
    <property type="entry name" value="T2SSF"/>
    <property type="match status" value="2"/>
</dbReference>
<keyword evidence="5 7" id="KW-1133">Transmembrane helix</keyword>
<reference evidence="9 10" key="1">
    <citation type="submission" date="2016-11" db="EMBL/GenBank/DDBJ databases">
        <title>Description of two novel members of the family Erysipelotrichaceae: Ileibacterium lipovorans gen. nov., sp. nov. and Dubosiella newyorkensis, gen. nov., sp. nov.</title>
        <authorList>
            <person name="Cox L.M."/>
            <person name="Sohn J."/>
            <person name="Tyrrell K.L."/>
            <person name="Citron D.M."/>
            <person name="Lawson P.A."/>
            <person name="Patel N.B."/>
            <person name="Iizumi T."/>
            <person name="Perez-Perez G.I."/>
            <person name="Goldstein E.J."/>
            <person name="Blaser M.J."/>
        </authorList>
    </citation>
    <scope>NUCLEOTIDE SEQUENCE [LARGE SCALE GENOMIC DNA]</scope>
    <source>
        <strain evidence="9 10">NYU-BL-A4</strain>
    </source>
</reference>
<keyword evidence="4 7" id="KW-0812">Transmembrane</keyword>
<dbReference type="GO" id="GO:0005886">
    <property type="term" value="C:plasma membrane"/>
    <property type="evidence" value="ECO:0007669"/>
    <property type="project" value="UniProtKB-SubCell"/>
</dbReference>
<comment type="caution">
    <text evidence="9">The sequence shown here is derived from an EMBL/GenBank/DDBJ whole genome shotgun (WGS) entry which is preliminary data.</text>
</comment>
<evidence type="ECO:0000256" key="6">
    <source>
        <dbReference type="ARBA" id="ARBA00023136"/>
    </source>
</evidence>
<accession>A0A1U7NM95</accession>
<name>A0A1U7NM95_9FIRM</name>
<dbReference type="PRINTS" id="PR00812">
    <property type="entry name" value="BCTERIALGSPF"/>
</dbReference>